<feature type="chain" id="PRO_5045589528" description="PE-PGRS family protein" evidence="1">
    <location>
        <begin position="21"/>
        <end position="290"/>
    </location>
</feature>
<evidence type="ECO:0000313" key="2">
    <source>
        <dbReference type="EMBL" id="GAA4447127.1"/>
    </source>
</evidence>
<dbReference type="Proteomes" id="UP001501175">
    <property type="component" value="Unassembled WGS sequence"/>
</dbReference>
<dbReference type="PROSITE" id="PS51257">
    <property type="entry name" value="PROKAR_LIPOPROTEIN"/>
    <property type="match status" value="1"/>
</dbReference>
<feature type="signal peptide" evidence="1">
    <location>
        <begin position="1"/>
        <end position="20"/>
    </location>
</feature>
<evidence type="ECO:0008006" key="4">
    <source>
        <dbReference type="Google" id="ProtNLM"/>
    </source>
</evidence>
<dbReference type="SUPFAM" id="SSF50956">
    <property type="entry name" value="Thermostable phytase (3-phytase)"/>
    <property type="match status" value="1"/>
</dbReference>
<evidence type="ECO:0000256" key="1">
    <source>
        <dbReference type="SAM" id="SignalP"/>
    </source>
</evidence>
<dbReference type="EMBL" id="BAABHD010000003">
    <property type="protein sequence ID" value="GAA4447127.1"/>
    <property type="molecule type" value="Genomic_DNA"/>
</dbReference>
<keyword evidence="1" id="KW-0732">Signal</keyword>
<accession>A0ABP8MA20</accession>
<keyword evidence="3" id="KW-1185">Reference proteome</keyword>
<evidence type="ECO:0000313" key="3">
    <source>
        <dbReference type="Proteomes" id="UP001501175"/>
    </source>
</evidence>
<organism evidence="2 3">
    <name type="scientific">Nibrella saemangeumensis</name>
    <dbReference type="NCBI Taxonomy" id="1084526"/>
    <lineage>
        <taxon>Bacteria</taxon>
        <taxon>Pseudomonadati</taxon>
        <taxon>Bacteroidota</taxon>
        <taxon>Cytophagia</taxon>
        <taxon>Cytophagales</taxon>
        <taxon>Spirosomataceae</taxon>
        <taxon>Nibrella</taxon>
    </lineage>
</organism>
<proteinExistence type="predicted"/>
<reference evidence="3" key="1">
    <citation type="journal article" date="2019" name="Int. J. Syst. Evol. Microbiol.">
        <title>The Global Catalogue of Microorganisms (GCM) 10K type strain sequencing project: providing services to taxonomists for standard genome sequencing and annotation.</title>
        <authorList>
            <consortium name="The Broad Institute Genomics Platform"/>
            <consortium name="The Broad Institute Genome Sequencing Center for Infectious Disease"/>
            <person name="Wu L."/>
            <person name="Ma J."/>
        </authorList>
    </citation>
    <scope>NUCLEOTIDE SEQUENCE [LARGE SCALE GENOMIC DNA]</scope>
    <source>
        <strain evidence="3">JCM 17927</strain>
    </source>
</reference>
<sequence length="290" mass="31999">MRLILTLFFALLVQACNLTAVQTSEARFSSDPTASAIQAGQIDEASGLVDSRSMPGNLWVQEDSGAPGVLALLGHNGQVKGKTAIPNAQNRDWEDIAVGPGPQSGITYLYIGDIGDNGGQQQTYTIYRLPEPKSQNEPVTQVDRITFRYPDGSRDAEALLLDPKTRDLWVVTKREENAQLFRLPYPQSTTEVTTAQAYGEIPLVSGVTGGDISPDGSEILLRSYLSIMYWKRQGDELLADALQKRSPRSLPYRIEPQGEAVCFDRDGRGYFTLSERNNAASVSLYYYPRK</sequence>
<protein>
    <recommendedName>
        <fullName evidence="4">PE-PGRS family protein</fullName>
    </recommendedName>
</protein>
<comment type="caution">
    <text evidence="2">The sequence shown here is derived from an EMBL/GenBank/DDBJ whole genome shotgun (WGS) entry which is preliminary data.</text>
</comment>
<gene>
    <name evidence="2" type="ORF">GCM10023189_03100</name>
</gene>
<name>A0ABP8MA20_9BACT</name>
<dbReference type="RefSeq" id="WP_345239907.1">
    <property type="nucleotide sequence ID" value="NZ_BAABHD010000003.1"/>
</dbReference>